<organism evidence="6 7">
    <name type="scientific">Actinosynnema pretiosum subsp. pretiosum</name>
    <dbReference type="NCBI Taxonomy" id="103721"/>
    <lineage>
        <taxon>Bacteria</taxon>
        <taxon>Bacillati</taxon>
        <taxon>Actinomycetota</taxon>
        <taxon>Actinomycetes</taxon>
        <taxon>Pseudonocardiales</taxon>
        <taxon>Pseudonocardiaceae</taxon>
        <taxon>Actinosynnema</taxon>
    </lineage>
</organism>
<name>A0AA45L7A3_9PSEU</name>
<dbReference type="InterPro" id="IPR005119">
    <property type="entry name" value="LysR_subst-bd"/>
</dbReference>
<dbReference type="Gene3D" id="3.40.190.10">
    <property type="entry name" value="Periplasmic binding protein-like II"/>
    <property type="match status" value="2"/>
</dbReference>
<dbReference type="PANTHER" id="PTHR30346:SF0">
    <property type="entry name" value="HCA OPERON TRANSCRIPTIONAL ACTIVATOR HCAR"/>
    <property type="match status" value="1"/>
</dbReference>
<evidence type="ECO:0000259" key="5">
    <source>
        <dbReference type="PROSITE" id="PS50931"/>
    </source>
</evidence>
<dbReference type="PRINTS" id="PR00039">
    <property type="entry name" value="HTHLYSR"/>
</dbReference>
<reference evidence="6" key="1">
    <citation type="submission" date="2021-04" db="EMBL/GenBank/DDBJ databases">
        <title>Genomic sequence of Actinosynnema pretiosum subsp. pretiosum ATCC 31280 (C-14919).</title>
        <authorList>
            <person name="Bai L."/>
            <person name="Wang X."/>
            <person name="Xiao Y."/>
        </authorList>
    </citation>
    <scope>NUCLEOTIDE SEQUENCE</scope>
    <source>
        <strain evidence="6">ATCC 31280</strain>
    </source>
</reference>
<comment type="similarity">
    <text evidence="1">Belongs to the LysR transcriptional regulatory family.</text>
</comment>
<protein>
    <submittedName>
        <fullName evidence="6">LysR family transcriptional regulator</fullName>
    </submittedName>
</protein>
<dbReference type="GO" id="GO:0003700">
    <property type="term" value="F:DNA-binding transcription factor activity"/>
    <property type="evidence" value="ECO:0007669"/>
    <property type="project" value="InterPro"/>
</dbReference>
<keyword evidence="4" id="KW-0804">Transcription</keyword>
<keyword evidence="3" id="KW-0238">DNA-binding</keyword>
<dbReference type="Pfam" id="PF00126">
    <property type="entry name" value="HTH_1"/>
    <property type="match status" value="1"/>
</dbReference>
<dbReference type="InterPro" id="IPR036388">
    <property type="entry name" value="WH-like_DNA-bd_sf"/>
</dbReference>
<dbReference type="GO" id="GO:0003677">
    <property type="term" value="F:DNA binding"/>
    <property type="evidence" value="ECO:0007669"/>
    <property type="project" value="UniProtKB-KW"/>
</dbReference>
<dbReference type="AlphaFoldDB" id="A0AA45L7A3"/>
<feature type="domain" description="HTH lysR-type" evidence="5">
    <location>
        <begin position="1"/>
        <end position="58"/>
    </location>
</feature>
<evidence type="ECO:0000256" key="4">
    <source>
        <dbReference type="ARBA" id="ARBA00023163"/>
    </source>
</evidence>
<dbReference type="EMBL" id="CP073249">
    <property type="protein sequence ID" value="QUF04914.1"/>
    <property type="molecule type" value="Genomic_DNA"/>
</dbReference>
<dbReference type="FunFam" id="1.10.10.10:FF:000001">
    <property type="entry name" value="LysR family transcriptional regulator"/>
    <property type="match status" value="1"/>
</dbReference>
<dbReference type="SUPFAM" id="SSF46785">
    <property type="entry name" value="Winged helix' DNA-binding domain"/>
    <property type="match status" value="1"/>
</dbReference>
<evidence type="ECO:0000256" key="3">
    <source>
        <dbReference type="ARBA" id="ARBA00023125"/>
    </source>
</evidence>
<dbReference type="SUPFAM" id="SSF53850">
    <property type="entry name" value="Periplasmic binding protein-like II"/>
    <property type="match status" value="1"/>
</dbReference>
<evidence type="ECO:0000313" key="6">
    <source>
        <dbReference type="EMBL" id="QUF04914.1"/>
    </source>
</evidence>
<accession>A0AA45L7A3</accession>
<evidence type="ECO:0000256" key="2">
    <source>
        <dbReference type="ARBA" id="ARBA00023015"/>
    </source>
</evidence>
<dbReference type="InterPro" id="IPR000847">
    <property type="entry name" value="LysR_HTH_N"/>
</dbReference>
<dbReference type="Pfam" id="PF03466">
    <property type="entry name" value="LysR_substrate"/>
    <property type="match status" value="1"/>
</dbReference>
<sequence length="309" mass="33039">MDVENVRAFVAAAESGRLGDAAVELGISQQAVSKRVGALERAVGVALFARTPRGVRLTLDGEVFLPHARAVLRAVERAARSVRPENRVLRVDVPNLRTAPSTALRAFHAAHPEVALEVVTLPENHLGGALEAVRAGAVDASFRAVPLARADLPDGVRTARAVDSGLELLVGPRHPLADRAALAPVELAGHRVWVPGIRPGTEWARFYRDFAGAFGAAVDGAGPHFGDEALLEVLAGSAEHATIVGSGDHYLWPAAYDLRRIPLRDPTPVYPHRLLWSTANDHPGLADLRAFLTAGRVRAPEPVWEPSWA</sequence>
<dbReference type="Proteomes" id="UP000677152">
    <property type="component" value="Chromosome"/>
</dbReference>
<proteinExistence type="inferred from homology"/>
<dbReference type="InterPro" id="IPR036390">
    <property type="entry name" value="WH_DNA-bd_sf"/>
</dbReference>
<dbReference type="Gene3D" id="1.10.10.10">
    <property type="entry name" value="Winged helix-like DNA-binding domain superfamily/Winged helix DNA-binding domain"/>
    <property type="match status" value="1"/>
</dbReference>
<dbReference type="GO" id="GO:0032993">
    <property type="term" value="C:protein-DNA complex"/>
    <property type="evidence" value="ECO:0007669"/>
    <property type="project" value="TreeGrafter"/>
</dbReference>
<gene>
    <name evidence="6" type="ORF">KCV87_01925</name>
</gene>
<dbReference type="PROSITE" id="PS50931">
    <property type="entry name" value="HTH_LYSR"/>
    <property type="match status" value="1"/>
</dbReference>
<evidence type="ECO:0000256" key="1">
    <source>
        <dbReference type="ARBA" id="ARBA00009437"/>
    </source>
</evidence>
<dbReference type="PANTHER" id="PTHR30346">
    <property type="entry name" value="TRANSCRIPTIONAL DUAL REGULATOR HCAR-RELATED"/>
    <property type="match status" value="1"/>
</dbReference>
<keyword evidence="2" id="KW-0805">Transcription regulation</keyword>
<evidence type="ECO:0000313" key="7">
    <source>
        <dbReference type="Proteomes" id="UP000677152"/>
    </source>
</evidence>